<keyword evidence="4" id="KW-0804">Transcription</keyword>
<dbReference type="PRINTS" id="PR00040">
    <property type="entry name" value="HTHMERR"/>
</dbReference>
<gene>
    <name evidence="6" type="ORF">DMP08_01600</name>
</gene>
<dbReference type="PANTHER" id="PTHR30204:SF69">
    <property type="entry name" value="MERR-FAMILY TRANSCRIPTIONAL REGULATOR"/>
    <property type="match status" value="1"/>
</dbReference>
<proteinExistence type="predicted"/>
<sequence>MGHERKGFDVSGVPCYSISDVVDTTGISAFTIRYYDKCGFFPDLARDHRGVRSFSQADITQLLFVDALRKSGLSIEGIQYFVKLQKRGIATQAERLGIVRDQEAVLEYQIIELQESLKRLHAASMELSVSNSSQ</sequence>
<dbReference type="InterPro" id="IPR047057">
    <property type="entry name" value="MerR_fam"/>
</dbReference>
<keyword evidence="7" id="KW-1185">Reference proteome</keyword>
<dbReference type="InterPro" id="IPR009061">
    <property type="entry name" value="DNA-bd_dom_put_sf"/>
</dbReference>
<dbReference type="GO" id="GO:0003677">
    <property type="term" value="F:DNA binding"/>
    <property type="evidence" value="ECO:0007669"/>
    <property type="project" value="UniProtKB-KW"/>
</dbReference>
<dbReference type="SUPFAM" id="SSF46955">
    <property type="entry name" value="Putative DNA-binding domain"/>
    <property type="match status" value="1"/>
</dbReference>
<dbReference type="PROSITE" id="PS50937">
    <property type="entry name" value="HTH_MERR_2"/>
    <property type="match status" value="1"/>
</dbReference>
<evidence type="ECO:0000259" key="5">
    <source>
        <dbReference type="PROSITE" id="PS50937"/>
    </source>
</evidence>
<dbReference type="OrthoDB" id="9802039at2"/>
<dbReference type="EMBL" id="QICD01000002">
    <property type="protein sequence ID" value="RNL48338.1"/>
    <property type="molecule type" value="Genomic_DNA"/>
</dbReference>
<evidence type="ECO:0000256" key="4">
    <source>
        <dbReference type="ARBA" id="ARBA00023163"/>
    </source>
</evidence>
<organism evidence="6 7">
    <name type="scientific">Paraeggerthella hongkongensis</name>
    <dbReference type="NCBI Taxonomy" id="230658"/>
    <lineage>
        <taxon>Bacteria</taxon>
        <taxon>Bacillati</taxon>
        <taxon>Actinomycetota</taxon>
        <taxon>Coriobacteriia</taxon>
        <taxon>Eggerthellales</taxon>
        <taxon>Eggerthellaceae</taxon>
        <taxon>Paraeggerthella</taxon>
    </lineage>
</organism>
<reference evidence="7" key="1">
    <citation type="submission" date="2018-05" db="EMBL/GenBank/DDBJ databases">
        <title>Genome Sequencing of selected type strains of the family Eggerthellaceae.</title>
        <authorList>
            <person name="Danylec N."/>
            <person name="Stoll D.A."/>
            <person name="Doetsch A."/>
            <person name="Huch M."/>
        </authorList>
    </citation>
    <scope>NUCLEOTIDE SEQUENCE [LARGE SCALE GENOMIC DNA]</scope>
    <source>
        <strain evidence="7">DSM 16106</strain>
    </source>
</reference>
<dbReference type="Pfam" id="PF13411">
    <property type="entry name" value="MerR_1"/>
    <property type="match status" value="1"/>
</dbReference>
<evidence type="ECO:0000256" key="2">
    <source>
        <dbReference type="ARBA" id="ARBA00023015"/>
    </source>
</evidence>
<name>A0A3N0BJ94_9ACTN</name>
<evidence type="ECO:0000313" key="7">
    <source>
        <dbReference type="Proteomes" id="UP000278632"/>
    </source>
</evidence>
<dbReference type="Proteomes" id="UP000278632">
    <property type="component" value="Unassembled WGS sequence"/>
</dbReference>
<accession>A0A3N0BJ94</accession>
<dbReference type="Gene3D" id="1.10.1660.10">
    <property type="match status" value="1"/>
</dbReference>
<evidence type="ECO:0000256" key="3">
    <source>
        <dbReference type="ARBA" id="ARBA00023125"/>
    </source>
</evidence>
<dbReference type="InterPro" id="IPR000551">
    <property type="entry name" value="MerR-type_HTH_dom"/>
</dbReference>
<evidence type="ECO:0000313" key="6">
    <source>
        <dbReference type="EMBL" id="RNL48338.1"/>
    </source>
</evidence>
<keyword evidence="3" id="KW-0238">DNA-binding</keyword>
<dbReference type="AlphaFoldDB" id="A0A3N0BJ94"/>
<dbReference type="PANTHER" id="PTHR30204">
    <property type="entry name" value="REDOX-CYCLING DRUG-SENSING TRANSCRIPTIONAL ACTIVATOR SOXR"/>
    <property type="match status" value="1"/>
</dbReference>
<protein>
    <submittedName>
        <fullName evidence="6">MerR family transcriptional regulator</fullName>
    </submittedName>
</protein>
<evidence type="ECO:0000256" key="1">
    <source>
        <dbReference type="ARBA" id="ARBA00022491"/>
    </source>
</evidence>
<keyword evidence="1" id="KW-0678">Repressor</keyword>
<comment type="caution">
    <text evidence="6">The sequence shown here is derived from an EMBL/GenBank/DDBJ whole genome shotgun (WGS) entry which is preliminary data.</text>
</comment>
<dbReference type="GO" id="GO:0003700">
    <property type="term" value="F:DNA-binding transcription factor activity"/>
    <property type="evidence" value="ECO:0007669"/>
    <property type="project" value="InterPro"/>
</dbReference>
<dbReference type="SMART" id="SM00422">
    <property type="entry name" value="HTH_MERR"/>
    <property type="match status" value="1"/>
</dbReference>
<keyword evidence="2" id="KW-0805">Transcription regulation</keyword>
<dbReference type="CDD" id="cd01109">
    <property type="entry name" value="HTH_YyaN"/>
    <property type="match status" value="1"/>
</dbReference>
<feature type="domain" description="HTH merR-type" evidence="5">
    <location>
        <begin position="15"/>
        <end position="84"/>
    </location>
</feature>